<reference evidence="1 2" key="1">
    <citation type="journal article" date="2017" name="Int. J. Syst. Evol. Microbiol.">
        <title>Mucilaginibacterpsychrotolerans sp. nov., isolated from peatlands.</title>
        <authorList>
            <person name="Deng Y."/>
            <person name="Shen L."/>
            <person name="Xu B."/>
            <person name="Liu Y."/>
            <person name="Gu Z."/>
            <person name="Liu H."/>
            <person name="Zhou Y."/>
        </authorList>
    </citation>
    <scope>NUCLEOTIDE SEQUENCE [LARGE SCALE GENOMIC DNA]</scope>
    <source>
        <strain evidence="1 2">NH7-4</strain>
    </source>
</reference>
<name>A0A4Y8S493_9SPHI</name>
<sequence>MDDKYKGTTVNERLYLSGLMDKFDKAVSEKNVDVIISILEEVELTGSNIDEILKFNKLIDQV</sequence>
<evidence type="ECO:0000313" key="2">
    <source>
        <dbReference type="Proteomes" id="UP000297540"/>
    </source>
</evidence>
<dbReference type="Proteomes" id="UP000297540">
    <property type="component" value="Unassembled WGS sequence"/>
</dbReference>
<dbReference type="AlphaFoldDB" id="A0A4Y8S493"/>
<dbReference type="EMBL" id="SOZE01000039">
    <property type="protein sequence ID" value="TFF33768.1"/>
    <property type="molecule type" value="Genomic_DNA"/>
</dbReference>
<comment type="caution">
    <text evidence="1">The sequence shown here is derived from an EMBL/GenBank/DDBJ whole genome shotgun (WGS) entry which is preliminary data.</text>
</comment>
<evidence type="ECO:0000313" key="1">
    <source>
        <dbReference type="EMBL" id="TFF33768.1"/>
    </source>
</evidence>
<keyword evidence="2" id="KW-1185">Reference proteome</keyword>
<proteinExistence type="predicted"/>
<accession>A0A4Y8S493</accession>
<organism evidence="1 2">
    <name type="scientific">Mucilaginibacter psychrotolerans</name>
    <dbReference type="NCBI Taxonomy" id="1524096"/>
    <lineage>
        <taxon>Bacteria</taxon>
        <taxon>Pseudomonadati</taxon>
        <taxon>Bacteroidota</taxon>
        <taxon>Sphingobacteriia</taxon>
        <taxon>Sphingobacteriales</taxon>
        <taxon>Sphingobacteriaceae</taxon>
        <taxon>Mucilaginibacter</taxon>
    </lineage>
</organism>
<gene>
    <name evidence="1" type="ORF">E2R66_24545</name>
</gene>
<protein>
    <submittedName>
        <fullName evidence="1">Uncharacterized protein</fullName>
    </submittedName>
</protein>